<evidence type="ECO:0000313" key="3">
    <source>
        <dbReference type="Proteomes" id="UP000256301"/>
    </source>
</evidence>
<dbReference type="Proteomes" id="UP000256301">
    <property type="component" value="Unassembled WGS sequence"/>
</dbReference>
<accession>A0A3E0M153</accession>
<name>A0A3E0M153_MICAE</name>
<feature type="compositionally biased region" description="Basic and acidic residues" evidence="1">
    <location>
        <begin position="42"/>
        <end position="58"/>
    </location>
</feature>
<organism evidence="2 3">
    <name type="scientific">Microcystis aeruginosa DA14</name>
    <dbReference type="NCBI Taxonomy" id="1987506"/>
    <lineage>
        <taxon>Bacteria</taxon>
        <taxon>Bacillati</taxon>
        <taxon>Cyanobacteriota</taxon>
        <taxon>Cyanophyceae</taxon>
        <taxon>Oscillatoriophycideae</taxon>
        <taxon>Chroococcales</taxon>
        <taxon>Microcystaceae</taxon>
        <taxon>Microcystis</taxon>
    </lineage>
</organism>
<dbReference type="EMBL" id="QQWE01000008">
    <property type="protein sequence ID" value="REJ53501.1"/>
    <property type="molecule type" value="Genomic_DNA"/>
</dbReference>
<feature type="region of interest" description="Disordered" evidence="1">
    <location>
        <begin position="42"/>
        <end position="98"/>
    </location>
</feature>
<dbReference type="AlphaFoldDB" id="A0A3E0M153"/>
<feature type="compositionally biased region" description="Basic and acidic residues" evidence="1">
    <location>
        <begin position="83"/>
        <end position="98"/>
    </location>
</feature>
<sequence length="98" mass="10915">MSQVLTLELSDEVYAALQQQAKILGIDLSELAATSLERQYRLNKNKDQRTEAEKEAARQRFRAHAGSISGYPTGADNESIDADLGREYGDTHEETSNQ</sequence>
<gene>
    <name evidence="2" type="ORF">DWQ56_21915</name>
</gene>
<comment type="caution">
    <text evidence="2">The sequence shown here is derived from an EMBL/GenBank/DDBJ whole genome shotgun (WGS) entry which is preliminary data.</text>
</comment>
<evidence type="ECO:0000313" key="2">
    <source>
        <dbReference type="EMBL" id="REJ53501.1"/>
    </source>
</evidence>
<proteinExistence type="predicted"/>
<evidence type="ECO:0008006" key="4">
    <source>
        <dbReference type="Google" id="ProtNLM"/>
    </source>
</evidence>
<evidence type="ECO:0000256" key="1">
    <source>
        <dbReference type="SAM" id="MobiDB-lite"/>
    </source>
</evidence>
<protein>
    <recommendedName>
        <fullName evidence="4">Ribbon-helix-helix protein, CopG family</fullName>
    </recommendedName>
</protein>
<reference evidence="2 3" key="1">
    <citation type="submission" date="2017-08" db="EMBL/GenBank/DDBJ databases">
        <title>Functional genomic and metabolic studies of the symbiotic interactions of six Microcystis-dominated communities.</title>
        <authorList>
            <person name="Li Q."/>
            <person name="Lin F."/>
        </authorList>
    </citation>
    <scope>NUCLEOTIDE SEQUENCE [LARGE SCALE GENOMIC DNA]</scope>
    <source>
        <strain evidence="2">DA14</strain>
    </source>
</reference>